<dbReference type="Proteomes" id="UP000319829">
    <property type="component" value="Unassembled WGS sequence"/>
</dbReference>
<keyword evidence="2" id="KW-0812">Transmembrane</keyword>
<proteinExistence type="predicted"/>
<gene>
    <name evidence="3" type="ORF">E6K74_07510</name>
</gene>
<feature type="transmembrane region" description="Helical" evidence="2">
    <location>
        <begin position="297"/>
        <end position="325"/>
    </location>
</feature>
<dbReference type="EMBL" id="VBOU01000077">
    <property type="protein sequence ID" value="TMQ54078.1"/>
    <property type="molecule type" value="Genomic_DNA"/>
</dbReference>
<feature type="transmembrane region" description="Helical" evidence="2">
    <location>
        <begin position="346"/>
        <end position="373"/>
    </location>
</feature>
<reference evidence="3 4" key="1">
    <citation type="journal article" date="2019" name="Nat. Microbiol.">
        <title>Mediterranean grassland soil C-N compound turnover is dependent on rainfall and depth, and is mediated by genomically divergent microorganisms.</title>
        <authorList>
            <person name="Diamond S."/>
            <person name="Andeer P.F."/>
            <person name="Li Z."/>
            <person name="Crits-Christoph A."/>
            <person name="Burstein D."/>
            <person name="Anantharaman K."/>
            <person name="Lane K.R."/>
            <person name="Thomas B.C."/>
            <person name="Pan C."/>
            <person name="Northen T.R."/>
            <person name="Banfield J.F."/>
        </authorList>
    </citation>
    <scope>NUCLEOTIDE SEQUENCE [LARGE SCALE GENOMIC DNA]</scope>
    <source>
        <strain evidence="3">WS_4</strain>
    </source>
</reference>
<organism evidence="3 4">
    <name type="scientific">Eiseniibacteriota bacterium</name>
    <dbReference type="NCBI Taxonomy" id="2212470"/>
    <lineage>
        <taxon>Bacteria</taxon>
        <taxon>Candidatus Eiseniibacteriota</taxon>
    </lineage>
</organism>
<evidence type="ECO:0000256" key="1">
    <source>
        <dbReference type="SAM" id="MobiDB-lite"/>
    </source>
</evidence>
<keyword evidence="2" id="KW-1133">Transmembrane helix</keyword>
<feature type="region of interest" description="Disordered" evidence="1">
    <location>
        <begin position="422"/>
        <end position="447"/>
    </location>
</feature>
<sequence>MVACRSDMMVRTKAASWIASASFVLLIAAALLLPGSHARGASTSTKVAADSAARPPDEGISVRVIEHGTQTVSKKSRSAHPTAEGQTDEVDVPDKPEPPEPPEPPDSPRSSENDLVRFGQDIVVPAGKVIEGDVVTIGGDVTVFGHVKGTVTAVGGGVSVRDKGVVDGDAVSVGGSTTVSDSATVAGQNVSVGSWPFKGHGSMLPVLGIVGLGALAGVFTTIVQFLLTILFAWLCLLLMRERVEHAVTRMGTDFWKCILWGLLGWMGMIVAIPTIAVVCAIAMVILVITIIGIPVAILLAIAMVFALMAAVLGIIIATFVAYLNGAMYLGRRVLARRSPGASVSPLRAIVVGALVILGLKALGGVLGLIGVVFVMPLGIALGIMAGALLAVFTTAGLGSMILTRFSKGSEAGATVAQPAAPGAGWYAPPPTPPSPVPPPAGGTSDAP</sequence>
<feature type="transmembrane region" description="Helical" evidence="2">
    <location>
        <begin position="258"/>
        <end position="291"/>
    </location>
</feature>
<feature type="compositionally biased region" description="Pro residues" evidence="1">
    <location>
        <begin position="427"/>
        <end position="440"/>
    </location>
</feature>
<comment type="caution">
    <text evidence="3">The sequence shown here is derived from an EMBL/GenBank/DDBJ whole genome shotgun (WGS) entry which is preliminary data.</text>
</comment>
<feature type="region of interest" description="Disordered" evidence="1">
    <location>
        <begin position="68"/>
        <end position="113"/>
    </location>
</feature>
<accession>A0A538SRS1</accession>
<evidence type="ECO:0000256" key="2">
    <source>
        <dbReference type="SAM" id="Phobius"/>
    </source>
</evidence>
<evidence type="ECO:0000313" key="4">
    <source>
        <dbReference type="Proteomes" id="UP000319829"/>
    </source>
</evidence>
<keyword evidence="2" id="KW-0472">Membrane</keyword>
<feature type="transmembrane region" description="Helical" evidence="2">
    <location>
        <begin position="206"/>
        <end position="237"/>
    </location>
</feature>
<evidence type="ECO:0000313" key="3">
    <source>
        <dbReference type="EMBL" id="TMQ54078.1"/>
    </source>
</evidence>
<feature type="transmembrane region" description="Helical" evidence="2">
    <location>
        <begin position="379"/>
        <end position="402"/>
    </location>
</feature>
<name>A0A538SRS1_UNCEI</name>
<dbReference type="AlphaFoldDB" id="A0A538SRS1"/>
<protein>
    <submittedName>
        <fullName evidence="3">Polymer-forming cytoskeletal protein</fullName>
    </submittedName>
</protein>